<dbReference type="RefSeq" id="WP_247200623.1">
    <property type="nucleotide sequence ID" value="NZ_JALKCG010000003.1"/>
</dbReference>
<dbReference type="Pfam" id="PF02653">
    <property type="entry name" value="BPD_transp_2"/>
    <property type="match status" value="1"/>
</dbReference>
<evidence type="ECO:0000313" key="11">
    <source>
        <dbReference type="Proteomes" id="UP001202867"/>
    </source>
</evidence>
<feature type="transmembrane region" description="Helical" evidence="9">
    <location>
        <begin position="178"/>
        <end position="200"/>
    </location>
</feature>
<keyword evidence="5" id="KW-0029">Amino-acid transport</keyword>
<evidence type="ECO:0000256" key="4">
    <source>
        <dbReference type="ARBA" id="ARBA00022692"/>
    </source>
</evidence>
<comment type="caution">
    <text evidence="10">The sequence shown here is derived from an EMBL/GenBank/DDBJ whole genome shotgun (WGS) entry which is preliminary data.</text>
</comment>
<evidence type="ECO:0000256" key="2">
    <source>
        <dbReference type="ARBA" id="ARBA00022448"/>
    </source>
</evidence>
<dbReference type="Proteomes" id="UP001202867">
    <property type="component" value="Unassembled WGS sequence"/>
</dbReference>
<evidence type="ECO:0000256" key="9">
    <source>
        <dbReference type="SAM" id="Phobius"/>
    </source>
</evidence>
<evidence type="ECO:0000256" key="8">
    <source>
        <dbReference type="ARBA" id="ARBA00037998"/>
    </source>
</evidence>
<keyword evidence="2" id="KW-0813">Transport</keyword>
<organism evidence="10 11">
    <name type="scientific">Ancylobacter koreensis</name>
    <dbReference type="NCBI Taxonomy" id="266121"/>
    <lineage>
        <taxon>Bacteria</taxon>
        <taxon>Pseudomonadati</taxon>
        <taxon>Pseudomonadota</taxon>
        <taxon>Alphaproteobacteria</taxon>
        <taxon>Hyphomicrobiales</taxon>
        <taxon>Xanthobacteraceae</taxon>
        <taxon>Ancylobacter</taxon>
    </lineage>
</organism>
<dbReference type="PANTHER" id="PTHR11795">
    <property type="entry name" value="BRANCHED-CHAIN AMINO ACID TRANSPORT SYSTEM PERMEASE PROTEIN LIVH"/>
    <property type="match status" value="1"/>
</dbReference>
<gene>
    <name evidence="10" type="ORF">MWN33_11275</name>
</gene>
<comment type="similarity">
    <text evidence="8">Belongs to the binding-protein-dependent transport system permease family. LivHM subfamily.</text>
</comment>
<name>A0ABT0DMV4_9HYPH</name>
<dbReference type="InterPro" id="IPR052157">
    <property type="entry name" value="BCAA_transport_permease"/>
</dbReference>
<evidence type="ECO:0000256" key="3">
    <source>
        <dbReference type="ARBA" id="ARBA00022475"/>
    </source>
</evidence>
<evidence type="ECO:0000256" key="1">
    <source>
        <dbReference type="ARBA" id="ARBA00004651"/>
    </source>
</evidence>
<dbReference type="CDD" id="cd06582">
    <property type="entry name" value="TM_PBP1_LivH_like"/>
    <property type="match status" value="1"/>
</dbReference>
<feature type="transmembrane region" description="Helical" evidence="9">
    <location>
        <begin position="212"/>
        <end position="234"/>
    </location>
</feature>
<feature type="transmembrane region" description="Helical" evidence="9">
    <location>
        <begin position="298"/>
        <end position="320"/>
    </location>
</feature>
<sequence>MPARSSSPLAHRPSLFRVLAFIALLLLPGCGSVIDADQARLCRAVAPALHDEDTDIVEMALRPVPGAGDTLRYGYRTRGPLGSGAHWISCRFAGHTGAARFDLAAVDTDRGPLSEVKLFILKRWWLAEASEAARPPFFTLGARSAYWLQQALGGLVLAGVYGLIATGFALVHGLYGRVNLAFGEIAVTGGAFMLIAVGWFSVGGRIGPTALGLALTFGILAAALLSWVVGRAVFVPIAERARSPQPVLIGTIAVSIVLAEVLRLTSSYRENWLPALLNRPIYIAGQDGFVATATPAQFLAAGLTLTGLSALLGVISLTSFGRSWRAYADDPKMAALLGVRVPVLVGATFAIAGAAAGLAGASVVIAYGTISPGDGLAITLKALISAIIGGIGSVPGAFLGAALVAGVEIVWSSAFDIAYRDVVIYSLLAAFLVLRPGGLLNRAAPTPREF</sequence>
<reference evidence="11" key="2">
    <citation type="submission" date="2023-07" db="EMBL/GenBank/DDBJ databases">
        <title>Ancylobacter moscoviensis sp. nov., facultatively methylotrophic bacteria from activated sludge and the reclassification of Starkeya novella (Starkey 1934) Kelly et al. 2000 as Ancylobacter novellus comb. nov., Starkeya koreensis Im et al. 2006 as Ancylobacter koreensis comb.nov., Angulomicrobium tetraedrale Vasil'eva et al. 1986 as Ancylobacter tetraedralis comb. nov., Angulomicrobium amanitiforme Fritz et al. 2004 as Ancylobacter amanitiformis comb. nov. and Methylorhabdus multivorans Doronina et al. 1996 as Ancylobacter multivorans comb. nov. and emended description of the genus Ancylobacter.</title>
        <authorList>
            <person name="Doronina N."/>
            <person name="Chemodurova A."/>
            <person name="Grouzdev D."/>
            <person name="Koziaeva V."/>
            <person name="Shi W."/>
            <person name="Wu L."/>
            <person name="Kaparullina E."/>
        </authorList>
    </citation>
    <scope>NUCLEOTIDE SEQUENCE [LARGE SCALE GENOMIC DNA]</scope>
    <source>
        <strain evidence="11">Jip08</strain>
    </source>
</reference>
<evidence type="ECO:0000256" key="6">
    <source>
        <dbReference type="ARBA" id="ARBA00022989"/>
    </source>
</evidence>
<dbReference type="EMBL" id="JALKCG010000003">
    <property type="protein sequence ID" value="MCK0208611.1"/>
    <property type="molecule type" value="Genomic_DNA"/>
</dbReference>
<evidence type="ECO:0000256" key="7">
    <source>
        <dbReference type="ARBA" id="ARBA00023136"/>
    </source>
</evidence>
<protein>
    <submittedName>
        <fullName evidence="10">Branched-chain amino acid ABC transporter permease</fullName>
    </submittedName>
</protein>
<dbReference type="InterPro" id="IPR001851">
    <property type="entry name" value="ABC_transp_permease"/>
</dbReference>
<reference evidence="10 11" key="1">
    <citation type="submission" date="2022-04" db="EMBL/GenBank/DDBJ databases">
        <authorList>
            <person name="Grouzdev D.S."/>
            <person name="Pantiukh K.S."/>
            <person name="Krutkina M.S."/>
        </authorList>
    </citation>
    <scope>NUCLEOTIDE SEQUENCE [LARGE SCALE GENOMIC DNA]</scope>
    <source>
        <strain evidence="10 11">Jip08</strain>
    </source>
</reference>
<accession>A0ABT0DMV4</accession>
<dbReference type="PANTHER" id="PTHR11795:SF445">
    <property type="entry name" value="AMINO ACID ABC TRANSPORTER PERMEASE PROTEIN"/>
    <property type="match status" value="1"/>
</dbReference>
<feature type="transmembrane region" description="Helical" evidence="9">
    <location>
        <begin position="341"/>
        <end position="370"/>
    </location>
</feature>
<proteinExistence type="inferred from homology"/>
<keyword evidence="3" id="KW-1003">Cell membrane</keyword>
<keyword evidence="4 9" id="KW-0812">Transmembrane</keyword>
<keyword evidence="7 9" id="KW-0472">Membrane</keyword>
<keyword evidence="11" id="KW-1185">Reference proteome</keyword>
<feature type="transmembrane region" description="Helical" evidence="9">
    <location>
        <begin position="146"/>
        <end position="171"/>
    </location>
</feature>
<feature type="transmembrane region" description="Helical" evidence="9">
    <location>
        <begin position="422"/>
        <end position="440"/>
    </location>
</feature>
<keyword evidence="6 9" id="KW-1133">Transmembrane helix</keyword>
<comment type="subcellular location">
    <subcellularLocation>
        <location evidence="1">Cell membrane</location>
        <topology evidence="1">Multi-pass membrane protein</topology>
    </subcellularLocation>
</comment>
<feature type="transmembrane region" description="Helical" evidence="9">
    <location>
        <begin position="382"/>
        <end position="410"/>
    </location>
</feature>
<evidence type="ECO:0000313" key="10">
    <source>
        <dbReference type="EMBL" id="MCK0208611.1"/>
    </source>
</evidence>
<feature type="transmembrane region" description="Helical" evidence="9">
    <location>
        <begin position="246"/>
        <end position="264"/>
    </location>
</feature>
<evidence type="ECO:0000256" key="5">
    <source>
        <dbReference type="ARBA" id="ARBA00022970"/>
    </source>
</evidence>